<accession>A0ABR9W5V8</accession>
<proteinExistence type="predicted"/>
<protein>
    <submittedName>
        <fullName evidence="1">Uncharacterized protein</fullName>
    </submittedName>
</protein>
<evidence type="ECO:0000313" key="2">
    <source>
        <dbReference type="Proteomes" id="UP000634134"/>
    </source>
</evidence>
<dbReference type="EMBL" id="JACYGY010000001">
    <property type="protein sequence ID" value="MBE9460845.1"/>
    <property type="molecule type" value="Genomic_DNA"/>
</dbReference>
<name>A0ABR9W5V8_9BACT</name>
<dbReference type="RefSeq" id="WP_194119142.1">
    <property type="nucleotide sequence ID" value="NZ_JACYGY010000001.1"/>
</dbReference>
<sequence>MEAGFNIVEVPGSKNRKVAGKKQQWYRTAISEMFSSYCNLLYISAFVQNVDGNQNVLVSKLFPYSFHQSNTEGNLFFSTDSETKSVFSLKLQKTIRLLFSGDTVVLVKSYFSSIYKMKNLDFNYMIASFGGRAINLKNR</sequence>
<evidence type="ECO:0000313" key="1">
    <source>
        <dbReference type="EMBL" id="MBE9460845.1"/>
    </source>
</evidence>
<gene>
    <name evidence="1" type="ORF">IEE83_03025</name>
</gene>
<reference evidence="2" key="1">
    <citation type="submission" date="2023-07" db="EMBL/GenBank/DDBJ databases">
        <title>Dyadobacter sp. nov 'subterranea' isolated from contaminted grondwater.</title>
        <authorList>
            <person name="Szabo I."/>
            <person name="Al-Omari J."/>
            <person name="Szerdahelyi S.G."/>
            <person name="Rado J."/>
        </authorList>
    </citation>
    <scope>NUCLEOTIDE SEQUENCE [LARGE SCALE GENOMIC DNA]</scope>
    <source>
        <strain evidence="2">UP-52</strain>
    </source>
</reference>
<comment type="caution">
    <text evidence="1">The sequence shown here is derived from an EMBL/GenBank/DDBJ whole genome shotgun (WGS) entry which is preliminary data.</text>
</comment>
<organism evidence="1 2">
    <name type="scientific">Dyadobacter subterraneus</name>
    <dbReference type="NCBI Taxonomy" id="2773304"/>
    <lineage>
        <taxon>Bacteria</taxon>
        <taxon>Pseudomonadati</taxon>
        <taxon>Bacteroidota</taxon>
        <taxon>Cytophagia</taxon>
        <taxon>Cytophagales</taxon>
        <taxon>Spirosomataceae</taxon>
        <taxon>Dyadobacter</taxon>
    </lineage>
</organism>
<dbReference type="Proteomes" id="UP000634134">
    <property type="component" value="Unassembled WGS sequence"/>
</dbReference>
<keyword evidence="2" id="KW-1185">Reference proteome</keyword>